<dbReference type="Proteomes" id="UP000586305">
    <property type="component" value="Unassembled WGS sequence"/>
</dbReference>
<proteinExistence type="predicted"/>
<name>A0A849VCR6_9GAMM</name>
<dbReference type="RefSeq" id="WP_171624790.1">
    <property type="nucleotide sequence ID" value="NZ_JABBPG010000001.1"/>
</dbReference>
<evidence type="ECO:0000313" key="1">
    <source>
        <dbReference type="EMBL" id="NOU49734.1"/>
    </source>
</evidence>
<comment type="caution">
    <text evidence="1">The sequence shown here is derived from an EMBL/GenBank/DDBJ whole genome shotgun (WGS) entry which is preliminary data.</text>
</comment>
<accession>A0A849VCR6</accession>
<sequence>MIFSAIVLGYVGYKICLQQCRKSTPSSGTILITESDNYIEFQGALYLVGKVSSAQLFINILCLQVTDYSGARQRVLIGQWALSAQDWSHLCRVCFAHDTIRT</sequence>
<dbReference type="AlphaFoldDB" id="A0A849VCR6"/>
<dbReference type="EMBL" id="JABBPG010000001">
    <property type="protein sequence ID" value="NOU49734.1"/>
    <property type="molecule type" value="Genomic_DNA"/>
</dbReference>
<gene>
    <name evidence="1" type="ORF">HG263_04190</name>
</gene>
<organism evidence="1 2">
    <name type="scientific">Pseudoalteromonas caenipelagi</name>
    <dbReference type="NCBI Taxonomy" id="2726988"/>
    <lineage>
        <taxon>Bacteria</taxon>
        <taxon>Pseudomonadati</taxon>
        <taxon>Pseudomonadota</taxon>
        <taxon>Gammaproteobacteria</taxon>
        <taxon>Alteromonadales</taxon>
        <taxon>Pseudoalteromonadaceae</taxon>
        <taxon>Pseudoalteromonas</taxon>
    </lineage>
</organism>
<protein>
    <submittedName>
        <fullName evidence="1">Uncharacterized protein</fullName>
    </submittedName>
</protein>
<evidence type="ECO:0000313" key="2">
    <source>
        <dbReference type="Proteomes" id="UP000586305"/>
    </source>
</evidence>
<reference evidence="1 2" key="1">
    <citation type="submission" date="2020-04" db="EMBL/GenBank/DDBJ databases">
        <title>Pseudoalteromonas caenipelagi sp. nov., isolated from a tidal flat.</title>
        <authorList>
            <person name="Park S."/>
            <person name="Yoon J.-H."/>
        </authorList>
    </citation>
    <scope>NUCLEOTIDE SEQUENCE [LARGE SCALE GENOMIC DNA]</scope>
    <source>
        <strain evidence="1 2">JBTF-M23</strain>
    </source>
</reference>
<keyword evidence="2" id="KW-1185">Reference proteome</keyword>